<name>C4GFA1_9NEIS</name>
<sequence>MELCETPSDTQHGVAKHTFYLHLKETEFRFNHRHDDLYKVLLKMLRNDPLK</sequence>
<reference evidence="1 4" key="1">
    <citation type="submission" date="2009-04" db="EMBL/GenBank/DDBJ databases">
        <authorList>
            <person name="Weinstock G."/>
            <person name="Sodergren E."/>
            <person name="Clifton S."/>
            <person name="Fulton L."/>
            <person name="Fulton B."/>
            <person name="Courtney L."/>
            <person name="Fronick C."/>
            <person name="Harrison M."/>
            <person name="Strong C."/>
            <person name="Farmer C."/>
            <person name="Delahaunty K."/>
            <person name="Markovic C."/>
            <person name="Hall O."/>
            <person name="Minx P."/>
            <person name="Tomlinson C."/>
            <person name="Mitreva M."/>
            <person name="Nelson J."/>
            <person name="Hou S."/>
            <person name="Wollam A."/>
            <person name="Pepin K.H."/>
            <person name="Johnson M."/>
            <person name="Bhonagiri V."/>
            <person name="Nash W.E."/>
            <person name="Warren W."/>
            <person name="Chinwalla A."/>
            <person name="Mardis E.R."/>
            <person name="Wilson R.K."/>
        </authorList>
    </citation>
    <scope>NUCLEOTIDE SEQUENCE [LARGE SCALE GENOMIC DNA]</scope>
    <source>
        <strain evidence="1 4">ATCC 51147</strain>
    </source>
</reference>
<dbReference type="HOGENOM" id="CLU_214883_0_0_4"/>
<organism evidence="1 4">
    <name type="scientific">Kingella oralis ATCC 51147</name>
    <dbReference type="NCBI Taxonomy" id="629741"/>
    <lineage>
        <taxon>Bacteria</taxon>
        <taxon>Pseudomonadati</taxon>
        <taxon>Pseudomonadota</taxon>
        <taxon>Betaproteobacteria</taxon>
        <taxon>Neisseriales</taxon>
        <taxon>Neisseriaceae</taxon>
        <taxon>Kingella</taxon>
    </lineage>
</organism>
<dbReference type="AlphaFoldDB" id="C4GFA1"/>
<evidence type="ECO:0008006" key="5">
    <source>
        <dbReference type="Google" id="ProtNLM"/>
    </source>
</evidence>
<protein>
    <recommendedName>
        <fullName evidence="5">ISXO2-like transposase domain-containing protein</fullName>
    </recommendedName>
</protein>
<proteinExistence type="predicted"/>
<comment type="caution">
    <text evidence="1">The sequence shown here is derived from an EMBL/GenBank/DDBJ whole genome shotgun (WGS) entry which is preliminary data.</text>
</comment>
<evidence type="ECO:0000313" key="2">
    <source>
        <dbReference type="EMBL" id="EEP68908.1"/>
    </source>
</evidence>
<gene>
    <name evidence="1" type="ORF">GCWU000324_00817</name>
    <name evidence="2" type="ORF">GCWU000324_00819</name>
    <name evidence="3" type="ORF">GCWU000324_01424</name>
</gene>
<accession>C4GFA1</accession>
<evidence type="ECO:0000313" key="1">
    <source>
        <dbReference type="EMBL" id="EEP68906.1"/>
    </source>
</evidence>
<evidence type="ECO:0000313" key="4">
    <source>
        <dbReference type="Proteomes" id="UP000003009"/>
    </source>
</evidence>
<keyword evidence="4" id="KW-1185">Reference proteome</keyword>
<dbReference type="EMBL" id="ACJW02000002">
    <property type="protein sequence ID" value="EEP68906.1"/>
    <property type="molecule type" value="Genomic_DNA"/>
</dbReference>
<dbReference type="EMBL" id="ACJW02000002">
    <property type="protein sequence ID" value="EEP69510.1"/>
    <property type="molecule type" value="Genomic_DNA"/>
</dbReference>
<dbReference type="STRING" id="629741.GCWU000324_00817"/>
<dbReference type="Proteomes" id="UP000003009">
    <property type="component" value="Unassembled WGS sequence"/>
</dbReference>
<dbReference type="EMBL" id="ACJW02000002">
    <property type="protein sequence ID" value="EEP68908.1"/>
    <property type="molecule type" value="Genomic_DNA"/>
</dbReference>
<evidence type="ECO:0000313" key="3">
    <source>
        <dbReference type="EMBL" id="EEP69510.1"/>
    </source>
</evidence>